<dbReference type="PANTHER" id="PTHR11096">
    <property type="entry name" value="RNA 3' TERMINAL PHOSPHATE CYCLASE"/>
    <property type="match status" value="1"/>
</dbReference>
<comment type="caution">
    <text evidence="2">The sequence shown here is derived from an EMBL/GenBank/DDBJ whole genome shotgun (WGS) entry which is preliminary data.</text>
</comment>
<dbReference type="InterPro" id="IPR013791">
    <property type="entry name" value="RNA3'-term_phos_cycl_insert"/>
</dbReference>
<organism evidence="2 3">
    <name type="scientific">Pyrrhoderma noxium</name>
    <dbReference type="NCBI Taxonomy" id="2282107"/>
    <lineage>
        <taxon>Eukaryota</taxon>
        <taxon>Fungi</taxon>
        <taxon>Dikarya</taxon>
        <taxon>Basidiomycota</taxon>
        <taxon>Agaricomycotina</taxon>
        <taxon>Agaricomycetes</taxon>
        <taxon>Hymenochaetales</taxon>
        <taxon>Hymenochaetaceae</taxon>
        <taxon>Pyrrhoderma</taxon>
    </lineage>
</organism>
<dbReference type="Gene3D" id="3.30.360.20">
    <property type="entry name" value="RNA 3'-terminal phosphate cyclase, insert domain"/>
    <property type="match status" value="1"/>
</dbReference>
<evidence type="ECO:0000259" key="1">
    <source>
        <dbReference type="Pfam" id="PF05189"/>
    </source>
</evidence>
<dbReference type="Proteomes" id="UP000217199">
    <property type="component" value="Unassembled WGS sequence"/>
</dbReference>
<sequence length="147" mass="15933">MDLNTRGFFPLGGGNVFGVIPGFLKDEHLRPVTLIERGHVKRIRGICYSCIKHGQSTDVPLLMKHSVVSAFTKLVSTQSSLTPLQKEITALLITPEPFDIETISINGVCDKTLGSGSGILLWAETDTGCVIASDALGDEVPKKDRRK</sequence>
<dbReference type="PROSITE" id="PS01287">
    <property type="entry name" value="RTC"/>
    <property type="match status" value="1"/>
</dbReference>
<name>A0A286UY75_9AGAM</name>
<feature type="domain" description="RNA 3'-terminal phosphate cyclase insert" evidence="1">
    <location>
        <begin position="36"/>
        <end position="139"/>
    </location>
</feature>
<keyword evidence="3" id="KW-1185">Reference proteome</keyword>
<dbReference type="GO" id="GO:0003963">
    <property type="term" value="F:RNA-3'-phosphate cyclase activity"/>
    <property type="evidence" value="ECO:0007669"/>
    <property type="project" value="TreeGrafter"/>
</dbReference>
<dbReference type="AlphaFoldDB" id="A0A286UY75"/>
<proteinExistence type="predicted"/>
<evidence type="ECO:0000313" key="2">
    <source>
        <dbReference type="EMBL" id="PAV24365.1"/>
    </source>
</evidence>
<evidence type="ECO:0000313" key="3">
    <source>
        <dbReference type="Proteomes" id="UP000217199"/>
    </source>
</evidence>
<dbReference type="Pfam" id="PF05189">
    <property type="entry name" value="RTC_insert"/>
    <property type="match status" value="1"/>
</dbReference>
<accession>A0A286UY75</accession>
<gene>
    <name evidence="2" type="ORF">PNOK_0143300</name>
</gene>
<dbReference type="STRING" id="2282107.A0A286UY75"/>
<protein>
    <submittedName>
        <fullName evidence="2">RNA 3-terminal phosphate cyclase</fullName>
    </submittedName>
</protein>
<dbReference type="InterPro" id="IPR020719">
    <property type="entry name" value="RNA3'_term_phos_cycl-like_CS"/>
</dbReference>
<dbReference type="OrthoDB" id="25029at2759"/>
<reference evidence="2 3" key="1">
    <citation type="journal article" date="2017" name="Mol. Ecol.">
        <title>Comparative and population genomic landscape of Phellinus noxius: A hypervariable fungus causing root rot in trees.</title>
        <authorList>
            <person name="Chung C.L."/>
            <person name="Lee T.J."/>
            <person name="Akiba M."/>
            <person name="Lee H.H."/>
            <person name="Kuo T.H."/>
            <person name="Liu D."/>
            <person name="Ke H.M."/>
            <person name="Yokoi T."/>
            <person name="Roa M.B."/>
            <person name="Lu M.J."/>
            <person name="Chang Y.Y."/>
            <person name="Ann P.J."/>
            <person name="Tsai J.N."/>
            <person name="Chen C.Y."/>
            <person name="Tzean S.S."/>
            <person name="Ota Y."/>
            <person name="Hattori T."/>
            <person name="Sahashi N."/>
            <person name="Liou R.F."/>
            <person name="Kikuchi T."/>
            <person name="Tsai I.J."/>
        </authorList>
    </citation>
    <scope>NUCLEOTIDE SEQUENCE [LARGE SCALE GENOMIC DNA]</scope>
    <source>
        <strain evidence="2 3">FFPRI411160</strain>
    </source>
</reference>
<dbReference type="PANTHER" id="PTHR11096:SF0">
    <property type="entry name" value="RNA 3'-TERMINAL PHOSPHATE CYCLASE"/>
    <property type="match status" value="1"/>
</dbReference>
<dbReference type="GO" id="GO:0006396">
    <property type="term" value="P:RNA processing"/>
    <property type="evidence" value="ECO:0007669"/>
    <property type="project" value="InterPro"/>
</dbReference>
<dbReference type="InterPro" id="IPR000228">
    <property type="entry name" value="RNA3'_term_phos_cyc"/>
</dbReference>
<dbReference type="InParanoid" id="A0A286UY75"/>
<dbReference type="InterPro" id="IPR036553">
    <property type="entry name" value="RPTC_insert"/>
</dbReference>
<dbReference type="EMBL" id="NBII01000001">
    <property type="protein sequence ID" value="PAV24365.1"/>
    <property type="molecule type" value="Genomic_DNA"/>
</dbReference>